<evidence type="ECO:0000313" key="4">
    <source>
        <dbReference type="Proteomes" id="UP000277300"/>
    </source>
</evidence>
<evidence type="ECO:0000256" key="1">
    <source>
        <dbReference type="SAM" id="MobiDB-lite"/>
    </source>
</evidence>
<dbReference type="OrthoDB" id="17089at2759"/>
<evidence type="ECO:0000313" key="5">
    <source>
        <dbReference type="Proteomes" id="UP000284657"/>
    </source>
</evidence>
<dbReference type="Pfam" id="PF05176">
    <property type="entry name" value="ATP-synt_10"/>
    <property type="match status" value="1"/>
</dbReference>
<feature type="compositionally biased region" description="Low complexity" evidence="1">
    <location>
        <begin position="33"/>
        <end position="57"/>
    </location>
</feature>
<name>A0A3F2S3A0_9STRA</name>
<dbReference type="AlphaFoldDB" id="A0A3F2S3A0"/>
<dbReference type="PANTHER" id="PTHR28106">
    <property type="entry name" value="MITOCHONDRIAL ATPASE COMPLEX SUBUNIT ATP10"/>
    <property type="match status" value="1"/>
</dbReference>
<sequence>MLSRRSSSALRRCRPTLCAAFSSSADSSKRQDVPVAKVPAPGTKKPAPAASKRASPAQNLRDVLEALDTMIEEAERKVEKKYRPNMFAEFKQLNDTEGKVLEGPEKLIEVGKAKLVPTLPLEDLNGKPGDLQSLVSNGKVTLMLTSFKNFGLEMLPGWREGFLAAFANQNGRLDAEVQMLGLNMIEDWYMKLVSGSIVKGLKEKTPGELHSTTYAHFGRRDLFRTTMDLGNSFVGYAHLIDGKGRVRWIAGGRPTPEELKRLEKVTKELLAQNSQSQRRR</sequence>
<dbReference type="EMBL" id="MBAD02000767">
    <property type="protein sequence ID" value="RLN63070.1"/>
    <property type="molecule type" value="Genomic_DNA"/>
</dbReference>
<evidence type="ECO:0000313" key="2">
    <source>
        <dbReference type="EMBL" id="RLN63070.1"/>
    </source>
</evidence>
<feature type="region of interest" description="Disordered" evidence="1">
    <location>
        <begin position="21"/>
        <end position="57"/>
    </location>
</feature>
<gene>
    <name evidence="2" type="ORF">BBJ29_001856</name>
    <name evidence="3" type="ORF">BBP00_00000376</name>
</gene>
<dbReference type="PANTHER" id="PTHR28106:SF1">
    <property type="entry name" value="MITOCHONDRIAL ATPASE COMPLEX SUBUNIT ATP10"/>
    <property type="match status" value="1"/>
</dbReference>
<dbReference type="GO" id="GO:0033615">
    <property type="term" value="P:mitochondrial proton-transporting ATP synthase complex assembly"/>
    <property type="evidence" value="ECO:0007669"/>
    <property type="project" value="TreeGrafter"/>
</dbReference>
<comment type="caution">
    <text evidence="3">The sequence shown here is derived from an EMBL/GenBank/DDBJ whole genome shotgun (WGS) entry which is preliminary data.</text>
</comment>
<dbReference type="InterPro" id="IPR007849">
    <property type="entry name" value="ATP10"/>
</dbReference>
<dbReference type="Proteomes" id="UP000284657">
    <property type="component" value="Unassembled WGS sequence"/>
</dbReference>
<reference evidence="4 5" key="1">
    <citation type="submission" date="2018-07" db="EMBL/GenBank/DDBJ databases">
        <title>Genome sequencing of oomycete isolates from Chile give support for New Zealand origin for Phytophthora kernoviae and make available the first Nothophytophthora sp. genome.</title>
        <authorList>
            <person name="Studholme D.J."/>
            <person name="Sanfuentes E."/>
            <person name="Panda P."/>
            <person name="Hill R."/>
            <person name="Sambles C."/>
            <person name="Grant M."/>
            <person name="Williams N.M."/>
            <person name="Mcdougal R.L."/>
        </authorList>
    </citation>
    <scope>NUCLEOTIDE SEQUENCE [LARGE SCALE GENOMIC DNA]</scope>
    <source>
        <strain evidence="3">Chile6</strain>
        <strain evidence="2">Chile7</strain>
    </source>
</reference>
<evidence type="ECO:0000313" key="3">
    <source>
        <dbReference type="EMBL" id="RLN69379.1"/>
    </source>
</evidence>
<dbReference type="GO" id="GO:0005743">
    <property type="term" value="C:mitochondrial inner membrane"/>
    <property type="evidence" value="ECO:0007669"/>
    <property type="project" value="TreeGrafter"/>
</dbReference>
<dbReference type="EMBL" id="MBDO02000005">
    <property type="protein sequence ID" value="RLN69379.1"/>
    <property type="molecule type" value="Genomic_DNA"/>
</dbReference>
<organism evidence="3 4">
    <name type="scientific">Phytophthora kernoviae</name>
    <dbReference type="NCBI Taxonomy" id="325452"/>
    <lineage>
        <taxon>Eukaryota</taxon>
        <taxon>Sar</taxon>
        <taxon>Stramenopiles</taxon>
        <taxon>Oomycota</taxon>
        <taxon>Peronosporomycetes</taxon>
        <taxon>Peronosporales</taxon>
        <taxon>Peronosporaceae</taxon>
        <taxon>Phytophthora</taxon>
    </lineage>
</organism>
<proteinExistence type="predicted"/>
<accession>A0A3F2S3A0</accession>
<dbReference type="Proteomes" id="UP000277300">
    <property type="component" value="Unassembled WGS sequence"/>
</dbReference>
<protein>
    <submittedName>
        <fullName evidence="3">Uncharacterized protein</fullName>
    </submittedName>
</protein>